<dbReference type="PANTHER" id="PTHR36974">
    <property type="entry name" value="MEMBRANE PROTEIN-RELATED"/>
    <property type="match status" value="1"/>
</dbReference>
<dbReference type="GO" id="GO:0016020">
    <property type="term" value="C:membrane"/>
    <property type="evidence" value="ECO:0007669"/>
    <property type="project" value="UniProtKB-SubCell"/>
</dbReference>
<protein>
    <submittedName>
        <fullName evidence="6">Unannotated protein</fullName>
    </submittedName>
</protein>
<feature type="transmembrane region" description="Helical" evidence="5">
    <location>
        <begin position="27"/>
        <end position="52"/>
    </location>
</feature>
<evidence type="ECO:0000256" key="4">
    <source>
        <dbReference type="ARBA" id="ARBA00023136"/>
    </source>
</evidence>
<dbReference type="InterPro" id="IPR032808">
    <property type="entry name" value="DoxX"/>
</dbReference>
<dbReference type="EMBL" id="CAEZVV010000083">
    <property type="protein sequence ID" value="CAB4649847.1"/>
    <property type="molecule type" value="Genomic_DNA"/>
</dbReference>
<comment type="subcellular location">
    <subcellularLocation>
        <location evidence="1">Membrane</location>
        <topology evidence="1">Multi-pass membrane protein</topology>
    </subcellularLocation>
</comment>
<sequence>MASDAADSHRPIGSIRRKPKSVEGHDVAYSPVWGPVAVALGVFMTVAGVMHFVNPSFFDAIVPPWLWPSERLWTYASGVAELIVGPMLIIRRTRRIGALAAMVVLIAVYPANLYMVWDWRDRSFGERFVSWARLPFQFVFIWLAWMVARSQAVHSPKA</sequence>
<organism evidence="6">
    <name type="scientific">freshwater metagenome</name>
    <dbReference type="NCBI Taxonomy" id="449393"/>
    <lineage>
        <taxon>unclassified sequences</taxon>
        <taxon>metagenomes</taxon>
        <taxon>ecological metagenomes</taxon>
    </lineage>
</organism>
<gene>
    <name evidence="6" type="ORF">UFOPK1495_01387</name>
    <name evidence="7" type="ORF">UFOPK1603_00722</name>
    <name evidence="8" type="ORF">UFOPK1711_00345</name>
    <name evidence="9" type="ORF">UFOPK2143_01209</name>
</gene>
<feature type="transmembrane region" description="Helical" evidence="5">
    <location>
        <begin position="72"/>
        <end position="90"/>
    </location>
</feature>
<reference evidence="6" key="1">
    <citation type="submission" date="2020-05" db="EMBL/GenBank/DDBJ databases">
        <authorList>
            <person name="Chiriac C."/>
            <person name="Salcher M."/>
            <person name="Ghai R."/>
            <person name="Kavagutti S V."/>
        </authorList>
    </citation>
    <scope>NUCLEOTIDE SEQUENCE</scope>
</reference>
<feature type="transmembrane region" description="Helical" evidence="5">
    <location>
        <begin position="129"/>
        <end position="148"/>
    </location>
</feature>
<keyword evidence="4 5" id="KW-0472">Membrane</keyword>
<evidence type="ECO:0000256" key="3">
    <source>
        <dbReference type="ARBA" id="ARBA00022989"/>
    </source>
</evidence>
<name>A0A6J6D5F2_9ZZZZ</name>
<evidence type="ECO:0000313" key="6">
    <source>
        <dbReference type="EMBL" id="CAB4559190.1"/>
    </source>
</evidence>
<evidence type="ECO:0000256" key="2">
    <source>
        <dbReference type="ARBA" id="ARBA00022692"/>
    </source>
</evidence>
<evidence type="ECO:0000313" key="9">
    <source>
        <dbReference type="EMBL" id="CAB4649847.1"/>
    </source>
</evidence>
<proteinExistence type="predicted"/>
<evidence type="ECO:0000313" key="7">
    <source>
        <dbReference type="EMBL" id="CAB4563373.1"/>
    </source>
</evidence>
<evidence type="ECO:0000256" key="5">
    <source>
        <dbReference type="SAM" id="Phobius"/>
    </source>
</evidence>
<evidence type="ECO:0000256" key="1">
    <source>
        <dbReference type="ARBA" id="ARBA00004141"/>
    </source>
</evidence>
<dbReference type="AlphaFoldDB" id="A0A6J6D5F2"/>
<keyword evidence="3 5" id="KW-1133">Transmembrane helix</keyword>
<accession>A0A6J6D5F2</accession>
<keyword evidence="2 5" id="KW-0812">Transmembrane</keyword>
<dbReference type="EMBL" id="CAEZSU010000165">
    <property type="protein sequence ID" value="CAB4559190.1"/>
    <property type="molecule type" value="Genomic_DNA"/>
</dbReference>
<dbReference type="PANTHER" id="PTHR36974:SF1">
    <property type="entry name" value="DOXX FAMILY MEMBRANE PROTEIN"/>
    <property type="match status" value="1"/>
</dbReference>
<dbReference type="EMBL" id="CAEZTR010000013">
    <property type="protein sequence ID" value="CAB4568274.1"/>
    <property type="molecule type" value="Genomic_DNA"/>
</dbReference>
<dbReference type="EMBL" id="CAEZTG010000052">
    <property type="protein sequence ID" value="CAB4563373.1"/>
    <property type="molecule type" value="Genomic_DNA"/>
</dbReference>
<feature type="transmembrane region" description="Helical" evidence="5">
    <location>
        <begin position="97"/>
        <end position="117"/>
    </location>
</feature>
<evidence type="ECO:0000313" key="8">
    <source>
        <dbReference type="EMBL" id="CAB4568274.1"/>
    </source>
</evidence>
<dbReference type="Pfam" id="PF07681">
    <property type="entry name" value="DoxX"/>
    <property type="match status" value="1"/>
</dbReference>